<gene>
    <name evidence="1" type="ORF">J2T22_001041</name>
</gene>
<reference evidence="1 2" key="1">
    <citation type="submission" date="2023-07" db="EMBL/GenBank/DDBJ databases">
        <title>Sorghum-associated microbial communities from plants grown in Nebraska, USA.</title>
        <authorList>
            <person name="Schachtman D."/>
        </authorList>
    </citation>
    <scope>NUCLEOTIDE SEQUENCE [LARGE SCALE GENOMIC DNA]</scope>
    <source>
        <strain evidence="1 2">DS994</strain>
    </source>
</reference>
<organism evidence="1 2">
    <name type="scientific">Pseudarthrobacter defluvii</name>
    <dbReference type="NCBI Taxonomy" id="410837"/>
    <lineage>
        <taxon>Bacteria</taxon>
        <taxon>Bacillati</taxon>
        <taxon>Actinomycetota</taxon>
        <taxon>Actinomycetes</taxon>
        <taxon>Micrococcales</taxon>
        <taxon>Micrococcaceae</taxon>
        <taxon>Pseudarthrobacter</taxon>
    </lineage>
</organism>
<dbReference type="EMBL" id="JAUSSY010000003">
    <property type="protein sequence ID" value="MDQ0117868.1"/>
    <property type="molecule type" value="Genomic_DNA"/>
</dbReference>
<keyword evidence="2" id="KW-1185">Reference proteome</keyword>
<name>A0ABT9UDZ3_9MICC</name>
<dbReference type="Proteomes" id="UP001226389">
    <property type="component" value="Unassembled WGS sequence"/>
</dbReference>
<dbReference type="RefSeq" id="WP_275180477.1">
    <property type="nucleotide sequence ID" value="NZ_JAUSSY010000003.1"/>
</dbReference>
<evidence type="ECO:0000313" key="2">
    <source>
        <dbReference type="Proteomes" id="UP001226389"/>
    </source>
</evidence>
<comment type="caution">
    <text evidence="1">The sequence shown here is derived from an EMBL/GenBank/DDBJ whole genome shotgun (WGS) entry which is preliminary data.</text>
</comment>
<evidence type="ECO:0000313" key="1">
    <source>
        <dbReference type="EMBL" id="MDQ0117868.1"/>
    </source>
</evidence>
<protein>
    <submittedName>
        <fullName evidence="1">Uncharacterized protein</fullName>
    </submittedName>
</protein>
<sequence>MSADILTFRPAPLSQADAARRRAMLLHPSNFVPASAPDRDATEKAEEQAGRFDALYKEFLDRGLSANGARTEVARAAAREIWDGFAVQLRQHRAAGQQMDANVLAVALASIQCLNSVLPRRPEDPHHAVRAVSTARRRLQYNGGLLHRLHPHRNPAFQDAVATLQSLEVFLTRPQQHAA</sequence>
<accession>A0ABT9UDZ3</accession>
<proteinExistence type="predicted"/>